<feature type="domain" description="Integrase catalytic" evidence="7">
    <location>
        <begin position="1705"/>
        <end position="1891"/>
    </location>
</feature>
<dbReference type="InterPro" id="IPR036397">
    <property type="entry name" value="RNaseH_sf"/>
</dbReference>
<keyword evidence="3" id="KW-0862">Zinc</keyword>
<dbReference type="InterPro" id="IPR011011">
    <property type="entry name" value="Znf_FYVE_PHD"/>
</dbReference>
<evidence type="ECO:0000256" key="1">
    <source>
        <dbReference type="ARBA" id="ARBA00022723"/>
    </source>
</evidence>
<dbReference type="GeneID" id="109425368"/>
<feature type="domain" description="PHD-type" evidence="6">
    <location>
        <begin position="41"/>
        <end position="89"/>
    </location>
</feature>
<feature type="compositionally biased region" description="Polar residues" evidence="5">
    <location>
        <begin position="1"/>
        <end position="11"/>
    </location>
</feature>
<dbReference type="InterPro" id="IPR013083">
    <property type="entry name" value="Znf_RING/FYVE/PHD"/>
</dbReference>
<dbReference type="InterPro" id="IPR019787">
    <property type="entry name" value="Znf_PHD-finger"/>
</dbReference>
<feature type="compositionally biased region" description="Low complexity" evidence="5">
    <location>
        <begin position="224"/>
        <end position="236"/>
    </location>
</feature>
<feature type="compositionally biased region" description="Polar residues" evidence="5">
    <location>
        <begin position="192"/>
        <end position="201"/>
    </location>
</feature>
<evidence type="ECO:0000313" key="8">
    <source>
        <dbReference type="EnsemblMetazoa" id="AALFPA23_004881.P6072"/>
    </source>
</evidence>
<dbReference type="InterPro" id="IPR005312">
    <property type="entry name" value="DUF1759"/>
</dbReference>
<dbReference type="Gene3D" id="3.30.70.270">
    <property type="match status" value="1"/>
</dbReference>
<evidence type="ECO:0000256" key="5">
    <source>
        <dbReference type="SAM" id="MobiDB-lite"/>
    </source>
</evidence>
<accession>A0ABM1Y1Q2</accession>
<dbReference type="Gene3D" id="3.30.40.10">
    <property type="entry name" value="Zinc/RING finger domain, C3HC4 (zinc finger)"/>
    <property type="match status" value="1"/>
</dbReference>
<evidence type="ECO:0000256" key="2">
    <source>
        <dbReference type="ARBA" id="ARBA00022771"/>
    </source>
</evidence>
<dbReference type="PROSITE" id="PS50994">
    <property type="entry name" value="INTEGRASE"/>
    <property type="match status" value="1"/>
</dbReference>
<dbReference type="SMART" id="SM00249">
    <property type="entry name" value="PHD"/>
    <property type="match status" value="1"/>
</dbReference>
<feature type="compositionally biased region" description="Polar residues" evidence="5">
    <location>
        <begin position="681"/>
        <end position="697"/>
    </location>
</feature>
<dbReference type="PROSITE" id="PS50016">
    <property type="entry name" value="ZF_PHD_2"/>
    <property type="match status" value="1"/>
</dbReference>
<dbReference type="Pfam" id="PF00078">
    <property type="entry name" value="RVT_1"/>
    <property type="match status" value="1"/>
</dbReference>
<dbReference type="EnsemblMetazoa" id="AALFPA23_004881.R6072">
    <property type="protein sequence ID" value="AALFPA23_004881.P6072"/>
    <property type="gene ID" value="AALFPA23_004881"/>
</dbReference>
<keyword evidence="1" id="KW-0479">Metal-binding</keyword>
<dbReference type="Proteomes" id="UP000069940">
    <property type="component" value="Unassembled WGS sequence"/>
</dbReference>
<feature type="region of interest" description="Disordered" evidence="5">
    <location>
        <begin position="1"/>
        <end position="23"/>
    </location>
</feature>
<keyword evidence="9" id="KW-1185">Reference proteome</keyword>
<dbReference type="SUPFAM" id="SSF53098">
    <property type="entry name" value="Ribonuclease H-like"/>
    <property type="match status" value="1"/>
</dbReference>
<dbReference type="PROSITE" id="PS01359">
    <property type="entry name" value="ZF_PHD_1"/>
    <property type="match status" value="1"/>
</dbReference>
<sequence length="2010" mass="227727">MSSRGRSNKGSNAGGSDSGAIGGVKVVVTDETVEPEASFPGRSCRVCRTDDSDEMVRCDRCLKWFHFSCVGVTQAIENDPWSCKDCANAEQVPEWLVNPCDGGAKKKHAAEFDSDKLNLPPLQEQDDPLTPKTSKASKVGGQAESKRNEKKAASKGRSHTSEQPPADQKQLKGANLLQSKEIDKHPTKKNNKSLARVSNQALPKETGEKPSTSFEKAKSVISHASSRASSRSSQSLAKLKLQKLEEERILNAKKLEQEQAYLEEKYRLLEEMVSERGSDVNSVSDAVSEWRPRAQSSHRSQLGDQRSAQHEPFDLGADSPGNLRCRSFVEEQRSVHREVPHFVNRVTEREEDCCPLTKKQLAARQAVSKDLPQFSGNPEDWPLFIATFNNTTAMCGFTNEENIFRLQKSLKGRAFEAVKSRLVHPSNVPGVLKTLKMMFGQPEAIVHTLIEKINSLPPIREDKLETLVDFAVNVENFCATVDACGLDEYLYNTTLLHQLVSKLPPTIKLNWAQYRISLPGVNLAAFSTWMYALAEAASAVTIPNITNTRQLRNESRSAKKGNAFVNAHSESSSATPRSSYPSSGKQHSVGSECIVCKGTCKTVDKCKRFLEFSRDSRWGVVREFALCRRCLCRHNGLCQAKSCGKNGCQFKHHALLHNDQKQQSSAIPAAPSTSTVVSPAAETTESAKAGSSSTTHGCHTHQTKSSDVLFRYLPVVLHGKRRSIRTHAFLDDGSDLTLLDEDLADELELDGEVRSLCLHWTGGTERQEVKSKIVELEVAGVHSGARSFAISGARTVNELLLPYQTLNIDELSTLYPHLQRLPIESYSSVRPRILIGLKNQHLSLALKCREGKPNDPVAIKTRLGWTVCGGEVSEPATSPVHSVYHIGSCEDHHKVDEDLHQVIKDYFALDSLGIMKPNKTLLSVDDQRAQSLLQSLTKFTGERYETGLLWRHETIRLPDSQGMAQRRFQCLEKRMNKDERLAKTLKEKMADHLTKGYIRKLSDDELQQEFQRVWYLPVFPVTNPNKPGKVRIVWDAAAKVFGVSLNSALLKGPDNLSSLFTVLIRFREHPIALTGDIREMFHQVSIRKEDQQSQRFYWRDEDGKLAVYVMCVMTFGACCSPSSAQYAMNLNAKRYDEEYPAAVEVIEKQHYVDDMLVSVETEEEAIKLAEDVRFVHSQGGFEIRNWTSNSQRVLEALRSSNAEEKSLDLSPEMTAEKVLGMWWCTATDVFTYKVGWDRYDQDLWEGLRQPTKREVLRVLMTIFDPLGLIAPFLMFLKILLQEIWRSGIQWDDRIDDNAFTKWRNWLQVLPQVEHVQIQRCFRPHINPAYDDVQLHTFVDASENGMAAACFLRFVRNEVVWCCLVAAKTRVAPLRYHSIPRLELMAAVIGTRLSQTVLDSLTFNVSKRFYHSDSRDVICWLYSDHRRYTPFVACRVSEILETTEQYQWRWVPTKLNVADDATKWEKFPDMTPESRWFIGPDFLRLPEEAWPCQSVKGNKTDTELRPRLLTHFTLPDPAINVSSWKRMLKVATLVHRFPANCRLKKQRKPILRGPPSTEELQLAERYVIRQAQHEAYPEETATLQHPSKSIPRTSSLFKLTPWLDDHGLMRMRGRISACAQAIEDSKNPIILPRDHHTTKLIIAHYHNKYNHQNHETAINELRQRYCIPRLRATYAKVRHNCQHCKNNRSVPQPPMMAELPPERLDAFARPFTNIGVDYFGPMEVVVGRRVEKRWGMLITCLTTRAIHIEVVHTLSTDSCIMGLRNFVARRGTPKTIYSDRGTCFIGASRELQNVAVVINQNEVMKEFGGTETTWKFNPPAAPHMGGSWERLIGVVKRNLMAIRPPHRPNDEVLRNLLAEIENTVNSRPLTHVPVDDEAAPALTPNHFLLGSSDGTKPLCTIDDSGAALRRTWKLSQQLANQFWKRWLTEYLPEITRRTKWFTDTKPITIGDVVVIVDPKLPRNCWPKGKIIATNVSQKDNRIRSATVQTIAGIFERPVAKLAVLDVRRDEL</sequence>
<dbReference type="Gene3D" id="3.10.10.10">
    <property type="entry name" value="HIV Type 1 Reverse Transcriptase, subunit A, domain 1"/>
    <property type="match status" value="1"/>
</dbReference>
<dbReference type="InterPro" id="IPR043128">
    <property type="entry name" value="Rev_trsase/Diguanyl_cyclase"/>
</dbReference>
<dbReference type="Pfam" id="PF18701">
    <property type="entry name" value="DUF5641"/>
    <property type="match status" value="1"/>
</dbReference>
<dbReference type="SUPFAM" id="SSF57903">
    <property type="entry name" value="FYVE/PHD zinc finger"/>
    <property type="match status" value="1"/>
</dbReference>
<evidence type="ECO:0000313" key="9">
    <source>
        <dbReference type="Proteomes" id="UP000069940"/>
    </source>
</evidence>
<dbReference type="SUPFAM" id="SSF56672">
    <property type="entry name" value="DNA/RNA polymerases"/>
    <property type="match status" value="1"/>
</dbReference>
<name>A0ABM1Y1Q2_AEDAL</name>
<evidence type="ECO:0000256" key="4">
    <source>
        <dbReference type="PROSITE-ProRule" id="PRU00146"/>
    </source>
</evidence>
<evidence type="ECO:0000259" key="7">
    <source>
        <dbReference type="PROSITE" id="PS50994"/>
    </source>
</evidence>
<proteinExistence type="predicted"/>
<keyword evidence="2 4" id="KW-0863">Zinc-finger</keyword>
<dbReference type="InterPro" id="IPR019786">
    <property type="entry name" value="Zinc_finger_PHD-type_CS"/>
</dbReference>
<reference evidence="9" key="1">
    <citation type="journal article" date="2015" name="Proc. Natl. Acad. Sci. U.S.A.">
        <title>Genome sequence of the Asian Tiger mosquito, Aedes albopictus, reveals insights into its biology, genetics, and evolution.</title>
        <authorList>
            <person name="Chen X.G."/>
            <person name="Jiang X."/>
            <person name="Gu J."/>
            <person name="Xu M."/>
            <person name="Wu Y."/>
            <person name="Deng Y."/>
            <person name="Zhang C."/>
            <person name="Bonizzoni M."/>
            <person name="Dermauw W."/>
            <person name="Vontas J."/>
            <person name="Armbruster P."/>
            <person name="Huang X."/>
            <person name="Yang Y."/>
            <person name="Zhang H."/>
            <person name="He W."/>
            <person name="Peng H."/>
            <person name="Liu Y."/>
            <person name="Wu K."/>
            <person name="Chen J."/>
            <person name="Lirakis M."/>
            <person name="Topalis P."/>
            <person name="Van Leeuwen T."/>
            <person name="Hall A.B."/>
            <person name="Jiang X."/>
            <person name="Thorpe C."/>
            <person name="Mueller R.L."/>
            <person name="Sun C."/>
            <person name="Waterhouse R.M."/>
            <person name="Yan G."/>
            <person name="Tu Z.J."/>
            <person name="Fang X."/>
            <person name="James A.A."/>
        </authorList>
    </citation>
    <scope>NUCLEOTIDE SEQUENCE [LARGE SCALE GENOMIC DNA]</scope>
    <source>
        <strain evidence="9">Foshan</strain>
    </source>
</reference>
<dbReference type="InterPro" id="IPR008042">
    <property type="entry name" value="Retrotrans_Pao"/>
</dbReference>
<feature type="region of interest" description="Disordered" evidence="5">
    <location>
        <begin position="286"/>
        <end position="318"/>
    </location>
</feature>
<organism evidence="8 9">
    <name type="scientific">Aedes albopictus</name>
    <name type="common">Asian tiger mosquito</name>
    <name type="synonym">Stegomyia albopicta</name>
    <dbReference type="NCBI Taxonomy" id="7160"/>
    <lineage>
        <taxon>Eukaryota</taxon>
        <taxon>Metazoa</taxon>
        <taxon>Ecdysozoa</taxon>
        <taxon>Arthropoda</taxon>
        <taxon>Hexapoda</taxon>
        <taxon>Insecta</taxon>
        <taxon>Pterygota</taxon>
        <taxon>Neoptera</taxon>
        <taxon>Endopterygota</taxon>
        <taxon>Diptera</taxon>
        <taxon>Nematocera</taxon>
        <taxon>Culicoidea</taxon>
        <taxon>Culicidae</taxon>
        <taxon>Culicinae</taxon>
        <taxon>Aedini</taxon>
        <taxon>Aedes</taxon>
        <taxon>Stegomyia</taxon>
    </lineage>
</organism>
<dbReference type="InterPro" id="IPR001584">
    <property type="entry name" value="Integrase_cat-core"/>
</dbReference>
<evidence type="ECO:0000256" key="3">
    <source>
        <dbReference type="ARBA" id="ARBA00022833"/>
    </source>
</evidence>
<feature type="region of interest" description="Disordered" evidence="5">
    <location>
        <begin position="661"/>
        <end position="701"/>
    </location>
</feature>
<reference evidence="8" key="2">
    <citation type="submission" date="2025-05" db="UniProtKB">
        <authorList>
            <consortium name="EnsemblMetazoa"/>
        </authorList>
    </citation>
    <scope>IDENTIFICATION</scope>
    <source>
        <strain evidence="8">Foshan</strain>
    </source>
</reference>
<feature type="region of interest" description="Disordered" evidence="5">
    <location>
        <begin position="564"/>
        <end position="588"/>
    </location>
</feature>
<dbReference type="InterPro" id="IPR001965">
    <property type="entry name" value="Znf_PHD"/>
</dbReference>
<dbReference type="Pfam" id="PF00628">
    <property type="entry name" value="PHD"/>
    <property type="match status" value="1"/>
</dbReference>
<protein>
    <submittedName>
        <fullName evidence="8">Uncharacterized protein</fullName>
    </submittedName>
</protein>
<feature type="compositionally biased region" description="Low complexity" evidence="5">
    <location>
        <begin position="664"/>
        <end position="675"/>
    </location>
</feature>
<dbReference type="RefSeq" id="XP_062710099.1">
    <property type="nucleotide sequence ID" value="XM_062854115.1"/>
</dbReference>
<dbReference type="Gene3D" id="3.30.420.10">
    <property type="entry name" value="Ribonuclease H-like superfamily/Ribonuclease H"/>
    <property type="match status" value="1"/>
</dbReference>
<dbReference type="InterPro" id="IPR043502">
    <property type="entry name" value="DNA/RNA_pol_sf"/>
</dbReference>
<dbReference type="InterPro" id="IPR000477">
    <property type="entry name" value="RT_dom"/>
</dbReference>
<feature type="compositionally biased region" description="Polar residues" evidence="5">
    <location>
        <begin position="294"/>
        <end position="306"/>
    </location>
</feature>
<feature type="region of interest" description="Disordered" evidence="5">
    <location>
        <begin position="113"/>
        <end position="236"/>
    </location>
</feature>
<dbReference type="PANTHER" id="PTHR47331">
    <property type="entry name" value="PHD-TYPE DOMAIN-CONTAINING PROTEIN"/>
    <property type="match status" value="1"/>
</dbReference>
<feature type="compositionally biased region" description="Low complexity" evidence="5">
    <location>
        <begin position="569"/>
        <end position="583"/>
    </location>
</feature>
<evidence type="ECO:0000259" key="6">
    <source>
        <dbReference type="PROSITE" id="PS50016"/>
    </source>
</evidence>
<dbReference type="InterPro" id="IPR040676">
    <property type="entry name" value="DUF5641"/>
</dbReference>
<dbReference type="Pfam" id="PF03564">
    <property type="entry name" value="DUF1759"/>
    <property type="match status" value="1"/>
</dbReference>
<dbReference type="PANTHER" id="PTHR47331:SF1">
    <property type="entry name" value="GAG-LIKE PROTEIN"/>
    <property type="match status" value="1"/>
</dbReference>
<feature type="compositionally biased region" description="Gly residues" evidence="5">
    <location>
        <begin position="12"/>
        <end position="22"/>
    </location>
</feature>
<dbReference type="CDD" id="cd01644">
    <property type="entry name" value="RT_pepA17"/>
    <property type="match status" value="1"/>
</dbReference>
<dbReference type="InterPro" id="IPR012337">
    <property type="entry name" value="RNaseH-like_sf"/>
</dbReference>
<dbReference type="Pfam" id="PF05380">
    <property type="entry name" value="Peptidase_A17"/>
    <property type="match status" value="1"/>
</dbReference>